<evidence type="ECO:0000256" key="4">
    <source>
        <dbReference type="ARBA" id="ARBA00013014"/>
    </source>
</evidence>
<keyword evidence="8 11" id="KW-0560">Oxidoreductase</keyword>
<dbReference type="UniPathway" id="UPA00028">
    <property type="reaction ID" value="UER00004"/>
</dbReference>
<dbReference type="AlphaFoldDB" id="A0A6P2C8U0"/>
<dbReference type="FunFam" id="1.10.1040.10:FF:000017">
    <property type="entry name" value="2-dehydropantoate 2-reductase"/>
    <property type="match status" value="1"/>
</dbReference>
<evidence type="ECO:0000256" key="10">
    <source>
        <dbReference type="ARBA" id="ARBA00048793"/>
    </source>
</evidence>
<dbReference type="Pfam" id="PF08546">
    <property type="entry name" value="ApbA_C"/>
    <property type="match status" value="1"/>
</dbReference>
<comment type="catalytic activity">
    <reaction evidence="10 11">
        <text>(R)-pantoate + NADP(+) = 2-dehydropantoate + NADPH + H(+)</text>
        <dbReference type="Rhea" id="RHEA:16233"/>
        <dbReference type="ChEBI" id="CHEBI:11561"/>
        <dbReference type="ChEBI" id="CHEBI:15378"/>
        <dbReference type="ChEBI" id="CHEBI:15980"/>
        <dbReference type="ChEBI" id="CHEBI:57783"/>
        <dbReference type="ChEBI" id="CHEBI:58349"/>
        <dbReference type="EC" id="1.1.1.169"/>
    </reaction>
</comment>
<feature type="domain" description="Ketopantoate reductase N-terminal" evidence="13">
    <location>
        <begin position="35"/>
        <end position="180"/>
    </location>
</feature>
<evidence type="ECO:0000256" key="7">
    <source>
        <dbReference type="ARBA" id="ARBA00022857"/>
    </source>
</evidence>
<evidence type="ECO:0000256" key="11">
    <source>
        <dbReference type="RuleBase" id="RU362068"/>
    </source>
</evidence>
<dbReference type="GO" id="GO:0050661">
    <property type="term" value="F:NADP binding"/>
    <property type="evidence" value="ECO:0007669"/>
    <property type="project" value="TreeGrafter"/>
</dbReference>
<evidence type="ECO:0000256" key="2">
    <source>
        <dbReference type="ARBA" id="ARBA00004994"/>
    </source>
</evidence>
<dbReference type="SUPFAM" id="SSF51735">
    <property type="entry name" value="NAD(P)-binding Rossmann-fold domains"/>
    <property type="match status" value="1"/>
</dbReference>
<dbReference type="PANTHER" id="PTHR43765">
    <property type="entry name" value="2-DEHYDROPANTOATE 2-REDUCTASE-RELATED"/>
    <property type="match status" value="1"/>
</dbReference>
<feature type="region of interest" description="Disordered" evidence="12">
    <location>
        <begin position="1"/>
        <end position="30"/>
    </location>
</feature>
<comment type="pathway">
    <text evidence="2 11">Cofactor biosynthesis; (R)-pantothenate biosynthesis; (R)-pantoate from 3-methyl-2-oxobutanoate: step 2/2.</text>
</comment>
<evidence type="ECO:0000256" key="1">
    <source>
        <dbReference type="ARBA" id="ARBA00002919"/>
    </source>
</evidence>
<dbReference type="PANTHER" id="PTHR43765:SF2">
    <property type="entry name" value="2-DEHYDROPANTOATE 2-REDUCTASE"/>
    <property type="match status" value="1"/>
</dbReference>
<evidence type="ECO:0000256" key="3">
    <source>
        <dbReference type="ARBA" id="ARBA00007870"/>
    </source>
</evidence>
<dbReference type="OrthoDB" id="9793586at2"/>
<keyword evidence="16" id="KW-1185">Reference proteome</keyword>
<dbReference type="InterPro" id="IPR050838">
    <property type="entry name" value="Ketopantoate_reductase"/>
</dbReference>
<dbReference type="Pfam" id="PF02558">
    <property type="entry name" value="ApbA"/>
    <property type="match status" value="1"/>
</dbReference>
<dbReference type="NCBIfam" id="TIGR00745">
    <property type="entry name" value="apbA_panE"/>
    <property type="match status" value="1"/>
</dbReference>
<dbReference type="SUPFAM" id="SSF48179">
    <property type="entry name" value="6-phosphogluconate dehydrogenase C-terminal domain-like"/>
    <property type="match status" value="1"/>
</dbReference>
<evidence type="ECO:0000256" key="8">
    <source>
        <dbReference type="ARBA" id="ARBA00023002"/>
    </source>
</evidence>
<dbReference type="GO" id="GO:0015940">
    <property type="term" value="P:pantothenate biosynthetic process"/>
    <property type="evidence" value="ECO:0007669"/>
    <property type="project" value="UniProtKB-UniPathway"/>
</dbReference>
<evidence type="ECO:0000256" key="5">
    <source>
        <dbReference type="ARBA" id="ARBA00019465"/>
    </source>
</evidence>
<accession>A0A6P2C8U0</accession>
<feature type="domain" description="Ketopantoate reductase C-terminal" evidence="14">
    <location>
        <begin position="210"/>
        <end position="331"/>
    </location>
</feature>
<evidence type="ECO:0000313" key="15">
    <source>
        <dbReference type="EMBL" id="TVZ06935.1"/>
    </source>
</evidence>
<gene>
    <name evidence="15" type="ORF">EAS64_06270</name>
</gene>
<name>A0A6P2C8U0_9ACTN</name>
<dbReference type="InterPro" id="IPR013332">
    <property type="entry name" value="KPR_N"/>
</dbReference>
<keyword evidence="6 11" id="KW-0566">Pantothenate biosynthesis</keyword>
<protein>
    <recommendedName>
        <fullName evidence="5 11">2-dehydropantoate 2-reductase</fullName>
        <ecNumber evidence="4 11">1.1.1.169</ecNumber>
    </recommendedName>
    <alternativeName>
        <fullName evidence="9 11">Ketopantoate reductase</fullName>
    </alternativeName>
</protein>
<comment type="caution">
    <text evidence="15">The sequence shown here is derived from an EMBL/GenBank/DDBJ whole genome shotgun (WGS) entry which is preliminary data.</text>
</comment>
<comment type="similarity">
    <text evidence="3 11">Belongs to the ketopantoate reductase family.</text>
</comment>
<dbReference type="InterPro" id="IPR008927">
    <property type="entry name" value="6-PGluconate_DH-like_C_sf"/>
</dbReference>
<evidence type="ECO:0000256" key="12">
    <source>
        <dbReference type="SAM" id="MobiDB-lite"/>
    </source>
</evidence>
<dbReference type="Gene3D" id="1.10.1040.10">
    <property type="entry name" value="N-(1-d-carboxylethyl)-l-norvaline Dehydrogenase, domain 2"/>
    <property type="match status" value="1"/>
</dbReference>
<evidence type="ECO:0000256" key="6">
    <source>
        <dbReference type="ARBA" id="ARBA00022655"/>
    </source>
</evidence>
<reference evidence="15 16" key="1">
    <citation type="submission" date="2018-11" db="EMBL/GenBank/DDBJ databases">
        <title>Trebonia kvetii gen.nov., sp.nov., a novel acidophilic actinobacterium, and proposal of the new actinobacterial family Treboniaceae fam. nov.</title>
        <authorList>
            <person name="Rapoport D."/>
            <person name="Sagova-Mareckova M."/>
            <person name="Sedlacek I."/>
            <person name="Provaznik J."/>
            <person name="Kralova S."/>
            <person name="Pavlinic D."/>
            <person name="Benes V."/>
            <person name="Kopecky J."/>
        </authorList>
    </citation>
    <scope>NUCLEOTIDE SEQUENCE [LARGE SCALE GENOMIC DNA]</scope>
    <source>
        <strain evidence="15 16">15Tr583</strain>
    </source>
</reference>
<dbReference type="Gene3D" id="3.40.50.720">
    <property type="entry name" value="NAD(P)-binding Rossmann-like Domain"/>
    <property type="match status" value="1"/>
</dbReference>
<dbReference type="InterPro" id="IPR036291">
    <property type="entry name" value="NAD(P)-bd_dom_sf"/>
</dbReference>
<evidence type="ECO:0000259" key="14">
    <source>
        <dbReference type="Pfam" id="PF08546"/>
    </source>
</evidence>
<dbReference type="GO" id="GO:0008677">
    <property type="term" value="F:2-dehydropantoate 2-reductase activity"/>
    <property type="evidence" value="ECO:0007669"/>
    <property type="project" value="UniProtKB-EC"/>
</dbReference>
<evidence type="ECO:0000313" key="16">
    <source>
        <dbReference type="Proteomes" id="UP000460272"/>
    </source>
</evidence>
<dbReference type="GO" id="GO:0005737">
    <property type="term" value="C:cytoplasm"/>
    <property type="evidence" value="ECO:0007669"/>
    <property type="project" value="TreeGrafter"/>
</dbReference>
<organism evidence="15 16">
    <name type="scientific">Trebonia kvetii</name>
    <dbReference type="NCBI Taxonomy" id="2480626"/>
    <lineage>
        <taxon>Bacteria</taxon>
        <taxon>Bacillati</taxon>
        <taxon>Actinomycetota</taxon>
        <taxon>Actinomycetes</taxon>
        <taxon>Streptosporangiales</taxon>
        <taxon>Treboniaceae</taxon>
        <taxon>Trebonia</taxon>
    </lineage>
</organism>
<comment type="function">
    <text evidence="1 11">Catalyzes the NADPH-dependent reduction of ketopantoate into pantoic acid.</text>
</comment>
<dbReference type="InterPro" id="IPR003710">
    <property type="entry name" value="ApbA"/>
</dbReference>
<keyword evidence="7 11" id="KW-0521">NADP</keyword>
<dbReference type="InterPro" id="IPR013328">
    <property type="entry name" value="6PGD_dom2"/>
</dbReference>
<proteinExistence type="inferred from homology"/>
<evidence type="ECO:0000259" key="13">
    <source>
        <dbReference type="Pfam" id="PF02558"/>
    </source>
</evidence>
<sequence length="336" mass="34899">MRRDRQGRTGSHVSRHPASHPASRPTDGDGDTVRIAVIGCGAIGSLYAAHLARVPGTEVWVVDPWAEHMAAIREHGLRVTGVADFTAEVSATTEGRDLPACDFGIVATKALHTRAAVDGARAALADAAVVSVQNGLGNEEVIAEAVPHVIRGSIVPAGAVAAPGVVRYDAPGDSWFGPFEPSPAPMCAVERLAGLLTEGGLRTHALADARGPQWTKVIFNAATSPLAALTGLPVGRVCTDEALRRQVDGLIAEALAVCTRAGIVPVRPPHEAVDEAIAEAYGHKPSMLQDVLARRATEIDVLNGGIAAEGRRTGVPTPLHDCMVALVKGLESSWSG</sequence>
<evidence type="ECO:0000256" key="9">
    <source>
        <dbReference type="ARBA" id="ARBA00032024"/>
    </source>
</evidence>
<dbReference type="EC" id="1.1.1.169" evidence="4 11"/>
<dbReference type="InterPro" id="IPR013752">
    <property type="entry name" value="KPA_reductase"/>
</dbReference>
<dbReference type="EMBL" id="RPFW01000001">
    <property type="protein sequence ID" value="TVZ06935.1"/>
    <property type="molecule type" value="Genomic_DNA"/>
</dbReference>
<dbReference type="Proteomes" id="UP000460272">
    <property type="component" value="Unassembled WGS sequence"/>
</dbReference>